<accession>A0AAF0XDP1</accession>
<evidence type="ECO:0000313" key="3">
    <source>
        <dbReference type="Proteomes" id="UP000077755"/>
    </source>
</evidence>
<dbReference type="InterPro" id="IPR043502">
    <property type="entry name" value="DNA/RNA_pol_sf"/>
</dbReference>
<proteinExistence type="predicted"/>
<feature type="domain" description="Reverse transcriptase" evidence="1">
    <location>
        <begin position="57"/>
        <end position="267"/>
    </location>
</feature>
<dbReference type="PANTHER" id="PTHR46890">
    <property type="entry name" value="NON-LTR RETROLELEMENT REVERSE TRANSCRIPTASE-LIKE PROTEIN-RELATED"/>
    <property type="match status" value="1"/>
</dbReference>
<evidence type="ECO:0000313" key="2">
    <source>
        <dbReference type="EMBL" id="WOH05102.1"/>
    </source>
</evidence>
<dbReference type="InterPro" id="IPR052343">
    <property type="entry name" value="Retrotransposon-Effector_Assoc"/>
</dbReference>
<keyword evidence="3" id="KW-1185">Reference proteome</keyword>
<evidence type="ECO:0000259" key="1">
    <source>
        <dbReference type="Pfam" id="PF00078"/>
    </source>
</evidence>
<gene>
    <name evidence="2" type="ORF">DCAR_0624515</name>
</gene>
<protein>
    <recommendedName>
        <fullName evidence="1">Reverse transcriptase domain-containing protein</fullName>
    </recommendedName>
</protein>
<reference evidence="2" key="2">
    <citation type="submission" date="2022-03" db="EMBL/GenBank/DDBJ databases">
        <title>Draft title - Genomic analysis of global carrot germplasm unveils the trajectory of domestication and the origin of high carotenoid orange carrot.</title>
        <authorList>
            <person name="Iorizzo M."/>
            <person name="Ellison S."/>
            <person name="Senalik D."/>
            <person name="Macko-Podgorni A."/>
            <person name="Grzebelus D."/>
            <person name="Bostan H."/>
            <person name="Rolling W."/>
            <person name="Curaba J."/>
            <person name="Simon P."/>
        </authorList>
    </citation>
    <scope>NUCLEOTIDE SEQUENCE</scope>
    <source>
        <tissue evidence="2">Leaf</tissue>
    </source>
</reference>
<reference evidence="2" key="1">
    <citation type="journal article" date="2016" name="Nat. Genet.">
        <title>A high-quality carrot genome assembly provides new insights into carotenoid accumulation and asterid genome evolution.</title>
        <authorList>
            <person name="Iorizzo M."/>
            <person name="Ellison S."/>
            <person name="Senalik D."/>
            <person name="Zeng P."/>
            <person name="Satapoomin P."/>
            <person name="Huang J."/>
            <person name="Bowman M."/>
            <person name="Iovene M."/>
            <person name="Sanseverino W."/>
            <person name="Cavagnaro P."/>
            <person name="Yildiz M."/>
            <person name="Macko-Podgorni A."/>
            <person name="Moranska E."/>
            <person name="Grzebelus E."/>
            <person name="Grzebelus D."/>
            <person name="Ashrafi H."/>
            <person name="Zheng Z."/>
            <person name="Cheng S."/>
            <person name="Spooner D."/>
            <person name="Van Deynze A."/>
            <person name="Simon P."/>
        </authorList>
    </citation>
    <scope>NUCLEOTIDE SEQUENCE</scope>
    <source>
        <tissue evidence="2">Leaf</tissue>
    </source>
</reference>
<name>A0AAF0XDP1_DAUCS</name>
<dbReference type="AlphaFoldDB" id="A0AAF0XDP1"/>
<dbReference type="SUPFAM" id="SSF56672">
    <property type="entry name" value="DNA/RNA polymerases"/>
    <property type="match status" value="1"/>
</dbReference>
<dbReference type="EMBL" id="CP093348">
    <property type="protein sequence ID" value="WOH05102.1"/>
    <property type="molecule type" value="Genomic_DNA"/>
</dbReference>
<dbReference type="InterPro" id="IPR000477">
    <property type="entry name" value="RT_dom"/>
</dbReference>
<sequence>MFSIAADKSPGPDGMNAMFYQQHWDIVGPLVSKAMLDSLNENVELESINSTLVTLIPKVKEPRVVGDFRPISLCNVLYKVISKVLINRLKPILPLIINGTQSAFVPGRLITDNASIAYECLHHLRLMKGGKRCYAAMKLDMSKAYDRVEWLFIDKMMIKMGFSQQWVNKIMRCVTSVRYSFQINGQVYGEIIPTRGLRQGDPLSPYLFLICAEGFSALLRQAESRGNILGLKIARTAPSISHLFFADDSLLFLKATTKSLQGIQNIFSLYSECSGQV</sequence>
<dbReference type="CDD" id="cd01650">
    <property type="entry name" value="RT_nLTR_like"/>
    <property type="match status" value="1"/>
</dbReference>
<organism evidence="2 3">
    <name type="scientific">Daucus carota subsp. sativus</name>
    <name type="common">Carrot</name>
    <dbReference type="NCBI Taxonomy" id="79200"/>
    <lineage>
        <taxon>Eukaryota</taxon>
        <taxon>Viridiplantae</taxon>
        <taxon>Streptophyta</taxon>
        <taxon>Embryophyta</taxon>
        <taxon>Tracheophyta</taxon>
        <taxon>Spermatophyta</taxon>
        <taxon>Magnoliopsida</taxon>
        <taxon>eudicotyledons</taxon>
        <taxon>Gunneridae</taxon>
        <taxon>Pentapetalae</taxon>
        <taxon>asterids</taxon>
        <taxon>campanulids</taxon>
        <taxon>Apiales</taxon>
        <taxon>Apiaceae</taxon>
        <taxon>Apioideae</taxon>
        <taxon>Scandiceae</taxon>
        <taxon>Daucinae</taxon>
        <taxon>Daucus</taxon>
        <taxon>Daucus sect. Daucus</taxon>
    </lineage>
</organism>
<dbReference type="PANTHER" id="PTHR46890:SF48">
    <property type="entry name" value="RNA-DIRECTED DNA POLYMERASE"/>
    <property type="match status" value="1"/>
</dbReference>
<dbReference type="Pfam" id="PF00078">
    <property type="entry name" value="RVT_1"/>
    <property type="match status" value="1"/>
</dbReference>
<dbReference type="Proteomes" id="UP000077755">
    <property type="component" value="Chromosome 6"/>
</dbReference>